<dbReference type="Proteomes" id="UP000653156">
    <property type="component" value="Chromosome"/>
</dbReference>
<evidence type="ECO:0000313" key="4">
    <source>
        <dbReference type="Proteomes" id="UP000653156"/>
    </source>
</evidence>
<proteinExistence type="predicted"/>
<dbReference type="PROSITE" id="PS51257">
    <property type="entry name" value="PROKAR_LIPOPROTEIN"/>
    <property type="match status" value="1"/>
</dbReference>
<feature type="chain" id="PRO_5034325992" description="Cyclophilin-like domain-containing protein" evidence="1">
    <location>
        <begin position="19"/>
        <end position="139"/>
    </location>
</feature>
<dbReference type="EMBL" id="CP069798">
    <property type="protein sequence ID" value="QRQ82233.1"/>
    <property type="molecule type" value="Genomic_DNA"/>
</dbReference>
<dbReference type="Pfam" id="PF18050">
    <property type="entry name" value="Cyclophil_like2"/>
    <property type="match status" value="1"/>
</dbReference>
<accession>A0A892ZHX1</accession>
<protein>
    <recommendedName>
        <fullName evidence="2">Cyclophilin-like domain-containing protein</fullName>
    </recommendedName>
</protein>
<reference evidence="3" key="1">
    <citation type="submission" date="2021-02" db="EMBL/GenBank/DDBJ databases">
        <title>Neisseriaceae sp. 26B isolated from the cloaca of a Common Toad-headed Turtle (Mesoclemmys nasuta).</title>
        <authorList>
            <person name="Spergser J."/>
            <person name="Busse H.-J."/>
        </authorList>
    </citation>
    <scope>NUCLEOTIDE SEQUENCE</scope>
    <source>
        <strain evidence="3">26B</strain>
    </source>
</reference>
<dbReference type="InterPro" id="IPR041183">
    <property type="entry name" value="Cyclophilin-like"/>
</dbReference>
<feature type="domain" description="Cyclophilin-like" evidence="2">
    <location>
        <begin position="30"/>
        <end position="128"/>
    </location>
</feature>
<keyword evidence="4" id="KW-1185">Reference proteome</keyword>
<evidence type="ECO:0000259" key="2">
    <source>
        <dbReference type="Pfam" id="PF18050"/>
    </source>
</evidence>
<organism evidence="3 4">
    <name type="scientific">Paralysiella testudinis</name>
    <dbReference type="NCBI Taxonomy" id="2809020"/>
    <lineage>
        <taxon>Bacteria</taxon>
        <taxon>Pseudomonadati</taxon>
        <taxon>Pseudomonadota</taxon>
        <taxon>Betaproteobacteria</taxon>
        <taxon>Neisseriales</taxon>
        <taxon>Neisseriaceae</taxon>
        <taxon>Paralysiella</taxon>
    </lineage>
</organism>
<keyword evidence="1" id="KW-0732">Signal</keyword>
<evidence type="ECO:0000313" key="3">
    <source>
        <dbReference type="EMBL" id="QRQ82233.1"/>
    </source>
</evidence>
<dbReference type="KEGG" id="ptes:JQU52_02095"/>
<sequence length="139" mass="15112">MKKLLSLLGLAFAFAACAPYSEAREMKVKITLDNQVHYATLADNPSARSLLEKMPFTLPLEDYAASEKIARPSFKLNTAGAPARYQGKPGDITYYAPWGNLALFYKGGPDAGGLIYLGKFDGDYSALNHAKTMTIDVAK</sequence>
<dbReference type="AlphaFoldDB" id="A0A892ZHX1"/>
<name>A0A892ZHX1_9NEIS</name>
<dbReference type="Gene3D" id="2.40.100.20">
    <property type="match status" value="1"/>
</dbReference>
<dbReference type="SUPFAM" id="SSF50891">
    <property type="entry name" value="Cyclophilin-like"/>
    <property type="match status" value="1"/>
</dbReference>
<dbReference type="RefSeq" id="WP_230339527.1">
    <property type="nucleotide sequence ID" value="NZ_CP069798.1"/>
</dbReference>
<feature type="signal peptide" evidence="1">
    <location>
        <begin position="1"/>
        <end position="18"/>
    </location>
</feature>
<gene>
    <name evidence="3" type="ORF">JQU52_02095</name>
</gene>
<evidence type="ECO:0000256" key="1">
    <source>
        <dbReference type="SAM" id="SignalP"/>
    </source>
</evidence>
<dbReference type="InterPro" id="IPR029000">
    <property type="entry name" value="Cyclophilin-like_dom_sf"/>
</dbReference>